<dbReference type="InterPro" id="IPR000182">
    <property type="entry name" value="GNAT_dom"/>
</dbReference>
<accession>A0ABR4IB71</accession>
<name>A0ABR4IB71_9EURO</name>
<evidence type="ECO:0000313" key="3">
    <source>
        <dbReference type="EMBL" id="KAL2824990.1"/>
    </source>
</evidence>
<evidence type="ECO:0000259" key="2">
    <source>
        <dbReference type="PROSITE" id="PS51186"/>
    </source>
</evidence>
<evidence type="ECO:0000313" key="4">
    <source>
        <dbReference type="Proteomes" id="UP001610446"/>
    </source>
</evidence>
<keyword evidence="4" id="KW-1185">Reference proteome</keyword>
<dbReference type="SUPFAM" id="SSF55729">
    <property type="entry name" value="Acyl-CoA N-acyltransferases (Nat)"/>
    <property type="match status" value="1"/>
</dbReference>
<proteinExistence type="predicted"/>
<dbReference type="PROSITE" id="PS51186">
    <property type="entry name" value="GNAT"/>
    <property type="match status" value="1"/>
</dbReference>
<dbReference type="EMBL" id="JBFXLU010000518">
    <property type="protein sequence ID" value="KAL2824990.1"/>
    <property type="molecule type" value="Genomic_DNA"/>
</dbReference>
<dbReference type="PANTHER" id="PTHR42791">
    <property type="entry name" value="GNAT FAMILY ACETYLTRANSFERASE"/>
    <property type="match status" value="1"/>
</dbReference>
<protein>
    <submittedName>
        <fullName evidence="3">Acyl-CoA N-acyltransferase</fullName>
    </submittedName>
</protein>
<feature type="domain" description="N-acetyltransferase" evidence="2">
    <location>
        <begin position="3"/>
        <end position="226"/>
    </location>
</feature>
<feature type="region of interest" description="Disordered" evidence="1">
    <location>
        <begin position="84"/>
        <end position="118"/>
    </location>
</feature>
<reference evidence="3 4" key="1">
    <citation type="submission" date="2024-07" db="EMBL/GenBank/DDBJ databases">
        <title>Section-level genome sequencing and comparative genomics of Aspergillus sections Usti and Cavernicolus.</title>
        <authorList>
            <consortium name="Lawrence Berkeley National Laboratory"/>
            <person name="Nybo J.L."/>
            <person name="Vesth T.C."/>
            <person name="Theobald S."/>
            <person name="Frisvad J.C."/>
            <person name="Larsen T.O."/>
            <person name="Kjaerboelling I."/>
            <person name="Rothschild-Mancinelli K."/>
            <person name="Lyhne E.K."/>
            <person name="Kogle M.E."/>
            <person name="Barry K."/>
            <person name="Clum A."/>
            <person name="Na H."/>
            <person name="Ledsgaard L."/>
            <person name="Lin J."/>
            <person name="Lipzen A."/>
            <person name="Kuo A."/>
            <person name="Riley R."/>
            <person name="Mondo S."/>
            <person name="Labutti K."/>
            <person name="Haridas S."/>
            <person name="Pangalinan J."/>
            <person name="Salamov A.A."/>
            <person name="Simmons B.A."/>
            <person name="Magnuson J.K."/>
            <person name="Chen J."/>
            <person name="Drula E."/>
            <person name="Henrissat B."/>
            <person name="Wiebenga A."/>
            <person name="Lubbers R.J."/>
            <person name="Gomes A.C."/>
            <person name="Makela M.R."/>
            <person name="Stajich J."/>
            <person name="Grigoriev I.V."/>
            <person name="Mortensen U.H."/>
            <person name="De Vries R.P."/>
            <person name="Baker S.E."/>
            <person name="Andersen M.R."/>
        </authorList>
    </citation>
    <scope>NUCLEOTIDE SEQUENCE [LARGE SCALE GENOMIC DNA]</scope>
    <source>
        <strain evidence="3 4">CBS 123904</strain>
    </source>
</reference>
<dbReference type="Pfam" id="PF13508">
    <property type="entry name" value="Acetyltransf_7"/>
    <property type="match status" value="1"/>
</dbReference>
<sequence>MGIQIRYATESLVPTLATINIQSFAGQGFITNTFPNIADDVIHELKRKRYLQKLAHPRTHVVAAVDEDTGEVVGCARWLFPPSGAEGGAGEKEGEGEEDIGSQLSSEEAAAEARAELELPPGTNRGIYDGFFQVLKEKGEKYYREDDIVLEFIATRPDQQGRGVGKALLRWGMERADKQQRRIYLEATTPGFPLYAKMGWESLDKAEIDYTRWGGEGTQVLTLMVRDPQQQQ</sequence>
<dbReference type="Proteomes" id="UP001610446">
    <property type="component" value="Unassembled WGS sequence"/>
</dbReference>
<dbReference type="Gene3D" id="3.40.630.30">
    <property type="match status" value="1"/>
</dbReference>
<evidence type="ECO:0000256" key="1">
    <source>
        <dbReference type="SAM" id="MobiDB-lite"/>
    </source>
</evidence>
<dbReference type="InterPro" id="IPR016181">
    <property type="entry name" value="Acyl_CoA_acyltransferase"/>
</dbReference>
<dbReference type="CDD" id="cd04301">
    <property type="entry name" value="NAT_SF"/>
    <property type="match status" value="1"/>
</dbReference>
<comment type="caution">
    <text evidence="3">The sequence shown here is derived from an EMBL/GenBank/DDBJ whole genome shotgun (WGS) entry which is preliminary data.</text>
</comment>
<gene>
    <name evidence="3" type="ORF">BJY01DRAFT_230308</name>
</gene>
<dbReference type="PANTHER" id="PTHR42791:SF2">
    <property type="entry name" value="N-ACETYLTRANSFERASE DOMAIN-CONTAINING PROTEIN"/>
    <property type="match status" value="1"/>
</dbReference>
<dbReference type="InterPro" id="IPR052523">
    <property type="entry name" value="Trichothecene_AcTrans"/>
</dbReference>
<organism evidence="3 4">
    <name type="scientific">Aspergillus pseudoustus</name>
    <dbReference type="NCBI Taxonomy" id="1810923"/>
    <lineage>
        <taxon>Eukaryota</taxon>
        <taxon>Fungi</taxon>
        <taxon>Dikarya</taxon>
        <taxon>Ascomycota</taxon>
        <taxon>Pezizomycotina</taxon>
        <taxon>Eurotiomycetes</taxon>
        <taxon>Eurotiomycetidae</taxon>
        <taxon>Eurotiales</taxon>
        <taxon>Aspergillaceae</taxon>
        <taxon>Aspergillus</taxon>
        <taxon>Aspergillus subgen. Nidulantes</taxon>
    </lineage>
</organism>